<sequence>MAKRTAAAKTVEEISGALPHLIRLPTGRAWIDYDQEADVLYISLKRPQKATDTEYLEDEGILLRYRGKELVGVTVLGASKRGKKGKARQRNS</sequence>
<comment type="caution">
    <text evidence="1">The sequence shown here is derived from an EMBL/GenBank/DDBJ whole genome shotgun (WGS) entry which is preliminary data.</text>
</comment>
<dbReference type="EMBL" id="JACPSX010000139">
    <property type="protein sequence ID" value="MBI3014892.1"/>
    <property type="molecule type" value="Genomic_DNA"/>
</dbReference>
<evidence type="ECO:0000313" key="1">
    <source>
        <dbReference type="EMBL" id="MBI3014892.1"/>
    </source>
</evidence>
<dbReference type="AlphaFoldDB" id="A0A932GPM4"/>
<proteinExistence type="predicted"/>
<reference evidence="1" key="1">
    <citation type="submission" date="2020-07" db="EMBL/GenBank/DDBJ databases">
        <title>Huge and variable diversity of episymbiotic CPR bacteria and DPANN archaea in groundwater ecosystems.</title>
        <authorList>
            <person name="He C.Y."/>
            <person name="Keren R."/>
            <person name="Whittaker M."/>
            <person name="Farag I.F."/>
            <person name="Doudna J."/>
            <person name="Cate J.H.D."/>
            <person name="Banfield J.F."/>
        </authorList>
    </citation>
    <scope>NUCLEOTIDE SEQUENCE</scope>
    <source>
        <strain evidence="1">NC_groundwater_717_Ag_S-0.2um_59_8</strain>
    </source>
</reference>
<dbReference type="Proteomes" id="UP000741360">
    <property type="component" value="Unassembled WGS sequence"/>
</dbReference>
<name>A0A932GPM4_UNCTE</name>
<accession>A0A932GPM4</accession>
<gene>
    <name evidence="1" type="ORF">HYY65_07525</name>
</gene>
<evidence type="ECO:0000313" key="2">
    <source>
        <dbReference type="Proteomes" id="UP000741360"/>
    </source>
</evidence>
<dbReference type="InterPro" id="IPR019270">
    <property type="entry name" value="DUF2283"/>
</dbReference>
<protein>
    <submittedName>
        <fullName evidence="1">DUF2283 domain-containing protein</fullName>
    </submittedName>
</protein>
<organism evidence="1 2">
    <name type="scientific">Tectimicrobiota bacterium</name>
    <dbReference type="NCBI Taxonomy" id="2528274"/>
    <lineage>
        <taxon>Bacteria</taxon>
        <taxon>Pseudomonadati</taxon>
        <taxon>Nitrospinota/Tectimicrobiota group</taxon>
        <taxon>Candidatus Tectimicrobiota</taxon>
    </lineage>
</organism>
<dbReference type="Pfam" id="PF10049">
    <property type="entry name" value="DUF2283"/>
    <property type="match status" value="1"/>
</dbReference>